<comment type="caution">
    <text evidence="1">The sequence shown here is derived from an EMBL/GenBank/DDBJ whole genome shotgun (WGS) entry which is preliminary data.</text>
</comment>
<gene>
    <name evidence="1" type="ORF">PoB_007610900</name>
</gene>
<evidence type="ECO:0000313" key="2">
    <source>
        <dbReference type="Proteomes" id="UP000735302"/>
    </source>
</evidence>
<sequence length="69" mass="7465">MIIVTPLPTLQSWTSDCPTYHTVVLPTLQGPESKTLAQPNPGPQTVRHIILQSCQGPESKTMAQPNLGD</sequence>
<evidence type="ECO:0000313" key="1">
    <source>
        <dbReference type="EMBL" id="GFO49604.1"/>
    </source>
</evidence>
<accession>A0AAV4DZU7</accession>
<protein>
    <submittedName>
        <fullName evidence="1">Uncharacterized protein</fullName>
    </submittedName>
</protein>
<proteinExistence type="predicted"/>
<name>A0AAV4DZU7_9GAST</name>
<keyword evidence="2" id="KW-1185">Reference proteome</keyword>
<dbReference type="AlphaFoldDB" id="A0AAV4DZU7"/>
<reference evidence="1 2" key="1">
    <citation type="journal article" date="2021" name="Elife">
        <title>Chloroplast acquisition without the gene transfer in kleptoplastic sea slugs, Plakobranchus ocellatus.</title>
        <authorList>
            <person name="Maeda T."/>
            <person name="Takahashi S."/>
            <person name="Yoshida T."/>
            <person name="Shimamura S."/>
            <person name="Takaki Y."/>
            <person name="Nagai Y."/>
            <person name="Toyoda A."/>
            <person name="Suzuki Y."/>
            <person name="Arimoto A."/>
            <person name="Ishii H."/>
            <person name="Satoh N."/>
            <person name="Nishiyama T."/>
            <person name="Hasebe M."/>
            <person name="Maruyama T."/>
            <person name="Minagawa J."/>
            <person name="Obokata J."/>
            <person name="Shigenobu S."/>
        </authorList>
    </citation>
    <scope>NUCLEOTIDE SEQUENCE [LARGE SCALE GENOMIC DNA]</scope>
</reference>
<dbReference type="Proteomes" id="UP000735302">
    <property type="component" value="Unassembled WGS sequence"/>
</dbReference>
<organism evidence="1 2">
    <name type="scientific">Plakobranchus ocellatus</name>
    <dbReference type="NCBI Taxonomy" id="259542"/>
    <lineage>
        <taxon>Eukaryota</taxon>
        <taxon>Metazoa</taxon>
        <taxon>Spiralia</taxon>
        <taxon>Lophotrochozoa</taxon>
        <taxon>Mollusca</taxon>
        <taxon>Gastropoda</taxon>
        <taxon>Heterobranchia</taxon>
        <taxon>Euthyneura</taxon>
        <taxon>Panpulmonata</taxon>
        <taxon>Sacoglossa</taxon>
        <taxon>Placobranchoidea</taxon>
        <taxon>Plakobranchidae</taxon>
        <taxon>Plakobranchus</taxon>
    </lineage>
</organism>
<dbReference type="EMBL" id="BLXT01008494">
    <property type="protein sequence ID" value="GFO49604.1"/>
    <property type="molecule type" value="Genomic_DNA"/>
</dbReference>